<dbReference type="PANTHER" id="PTHR43406:SF1">
    <property type="entry name" value="TRYPTOPHAN SYNTHASE ALPHA CHAIN, CHLOROPLASTIC"/>
    <property type="match status" value="1"/>
</dbReference>
<organism evidence="11 14">
    <name type="scientific">Gilliamella apicola</name>
    <dbReference type="NCBI Taxonomy" id="1196095"/>
    <lineage>
        <taxon>Bacteria</taxon>
        <taxon>Pseudomonadati</taxon>
        <taxon>Pseudomonadota</taxon>
        <taxon>Gammaproteobacteria</taxon>
        <taxon>Orbales</taxon>
        <taxon>Orbaceae</taxon>
        <taxon>Gilliamella</taxon>
    </lineage>
</organism>
<feature type="active site" description="Proton acceptor" evidence="9">
    <location>
        <position position="60"/>
    </location>
</feature>
<gene>
    <name evidence="9" type="primary">trpA</name>
    <name evidence="12" type="ORF">B6C91_03160</name>
    <name evidence="11" type="ORF">B6D08_00590</name>
</gene>
<dbReference type="Proteomes" id="UP000194800">
    <property type="component" value="Unassembled WGS sequence"/>
</dbReference>
<dbReference type="PANTHER" id="PTHR43406">
    <property type="entry name" value="TRYPTOPHAN SYNTHASE, ALPHA CHAIN"/>
    <property type="match status" value="1"/>
</dbReference>
<comment type="pathway">
    <text evidence="2 9">Amino-acid biosynthesis; L-tryptophan biosynthesis; L-tryptophan from chorismate: step 5/5.</text>
</comment>
<dbReference type="GO" id="GO:0005829">
    <property type="term" value="C:cytosol"/>
    <property type="evidence" value="ECO:0007669"/>
    <property type="project" value="TreeGrafter"/>
</dbReference>
<sequence>MSRYQKLFATLATEKRGAFVPFVPVGDPTPDLSLKIIQTLVDAGADALELGIPFSDPMADGPTIQNANIRAFKGGISVEKSFEILSKVRKQNADIPMGLLIYANLVFKNGIDNFYAKCAKAGVDSVLIADLPVEYAPEFTDSAEKHGIDPIFICPPNADDEVIKNIAKQGKGYTYLVSRAGVTGTENRANKPLTHLLDKLHQYGAPPAIQGFGISEPFQVSEAIKSGAAGAIAGSATVKIIEHNLNNTDKMLSELASFVKTMKQATSK</sequence>
<dbReference type="Pfam" id="PF00290">
    <property type="entry name" value="Trp_syntA"/>
    <property type="match status" value="1"/>
</dbReference>
<keyword evidence="5 9" id="KW-0822">Tryptophan biosynthesis</keyword>
<dbReference type="InterPro" id="IPR018204">
    <property type="entry name" value="Trp_synthase_alpha_AS"/>
</dbReference>
<dbReference type="InterPro" id="IPR011060">
    <property type="entry name" value="RibuloseP-bd_barrel"/>
</dbReference>
<evidence type="ECO:0000256" key="3">
    <source>
        <dbReference type="ARBA" id="ARBA00011270"/>
    </source>
</evidence>
<dbReference type="AlphaFoldDB" id="A0A242NLT9"/>
<evidence type="ECO:0000256" key="6">
    <source>
        <dbReference type="ARBA" id="ARBA00023141"/>
    </source>
</evidence>
<evidence type="ECO:0000313" key="11">
    <source>
        <dbReference type="EMBL" id="OTQ01726.1"/>
    </source>
</evidence>
<evidence type="ECO:0000256" key="1">
    <source>
        <dbReference type="ARBA" id="ARBA00003365"/>
    </source>
</evidence>
<dbReference type="Gene3D" id="3.20.20.70">
    <property type="entry name" value="Aldolase class I"/>
    <property type="match status" value="1"/>
</dbReference>
<dbReference type="CDD" id="cd04724">
    <property type="entry name" value="Tryptophan_synthase_alpha"/>
    <property type="match status" value="1"/>
</dbReference>
<protein>
    <recommendedName>
        <fullName evidence="9">Tryptophan synthase alpha chain</fullName>
        <ecNumber evidence="9">4.2.1.20</ecNumber>
    </recommendedName>
</protein>
<comment type="catalytic activity">
    <reaction evidence="8 9">
        <text>(1S,2R)-1-C-(indol-3-yl)glycerol 3-phosphate + L-serine = D-glyceraldehyde 3-phosphate + L-tryptophan + H2O</text>
        <dbReference type="Rhea" id="RHEA:10532"/>
        <dbReference type="ChEBI" id="CHEBI:15377"/>
        <dbReference type="ChEBI" id="CHEBI:33384"/>
        <dbReference type="ChEBI" id="CHEBI:57912"/>
        <dbReference type="ChEBI" id="CHEBI:58866"/>
        <dbReference type="ChEBI" id="CHEBI:59776"/>
        <dbReference type="EC" id="4.2.1.20"/>
    </reaction>
</comment>
<reference evidence="13 14" key="1">
    <citation type="submission" date="2017-03" db="EMBL/GenBank/DDBJ databases">
        <title>Comparative genomics of honeybee gut symbionts reveal geographically distinct and subgroup specific antibiotic resistance.</title>
        <authorList>
            <person name="Ludvigsen J."/>
            <person name="Porcellato D."/>
            <person name="Labee-Lund T.M."/>
            <person name="Amdam G.V."/>
            <person name="Rudi K."/>
        </authorList>
    </citation>
    <scope>NUCLEOTIDE SEQUENCE [LARGE SCALE GENOMIC DNA]</scope>
    <source>
        <strain evidence="11 14">A-7-12</strain>
        <strain evidence="12 13">A-9-12</strain>
    </source>
</reference>
<evidence type="ECO:0000313" key="14">
    <source>
        <dbReference type="Proteomes" id="UP000194977"/>
    </source>
</evidence>
<dbReference type="OrthoDB" id="9804578at2"/>
<evidence type="ECO:0000256" key="4">
    <source>
        <dbReference type="ARBA" id="ARBA00022605"/>
    </source>
</evidence>
<dbReference type="HAMAP" id="MF_00131">
    <property type="entry name" value="Trp_synth_alpha"/>
    <property type="match status" value="1"/>
</dbReference>
<evidence type="ECO:0000313" key="12">
    <source>
        <dbReference type="EMBL" id="OTQ11200.1"/>
    </source>
</evidence>
<dbReference type="InterPro" id="IPR013785">
    <property type="entry name" value="Aldolase_TIM"/>
</dbReference>
<dbReference type="Proteomes" id="UP000194977">
    <property type="component" value="Unassembled WGS sequence"/>
</dbReference>
<evidence type="ECO:0000256" key="7">
    <source>
        <dbReference type="ARBA" id="ARBA00023239"/>
    </source>
</evidence>
<evidence type="ECO:0000256" key="10">
    <source>
        <dbReference type="RuleBase" id="RU003662"/>
    </source>
</evidence>
<dbReference type="FunFam" id="3.20.20.70:FF:000037">
    <property type="entry name" value="Tryptophan synthase alpha chain"/>
    <property type="match status" value="1"/>
</dbReference>
<dbReference type="EC" id="4.2.1.20" evidence="9"/>
<evidence type="ECO:0000256" key="9">
    <source>
        <dbReference type="HAMAP-Rule" id="MF_00131"/>
    </source>
</evidence>
<accession>A0A242NLT9</accession>
<proteinExistence type="inferred from homology"/>
<comment type="similarity">
    <text evidence="9 10">Belongs to the TrpA family.</text>
</comment>
<dbReference type="PROSITE" id="PS00167">
    <property type="entry name" value="TRP_SYNTHASE_ALPHA"/>
    <property type="match status" value="1"/>
</dbReference>
<feature type="active site" description="Proton acceptor" evidence="9">
    <location>
        <position position="49"/>
    </location>
</feature>
<dbReference type="InterPro" id="IPR002028">
    <property type="entry name" value="Trp_synthase_suA"/>
</dbReference>
<evidence type="ECO:0000256" key="8">
    <source>
        <dbReference type="ARBA" id="ARBA00049047"/>
    </source>
</evidence>
<keyword evidence="7 9" id="KW-0456">Lyase</keyword>
<dbReference type="EMBL" id="NART01000008">
    <property type="protein sequence ID" value="OTQ11200.1"/>
    <property type="molecule type" value="Genomic_DNA"/>
</dbReference>
<comment type="caution">
    <text evidence="11">The sequence shown here is derived from an EMBL/GenBank/DDBJ whole genome shotgun (WGS) entry which is preliminary data.</text>
</comment>
<name>A0A242NLT9_9GAMM</name>
<dbReference type="GO" id="GO:0004834">
    <property type="term" value="F:tryptophan synthase activity"/>
    <property type="evidence" value="ECO:0007669"/>
    <property type="project" value="UniProtKB-UniRule"/>
</dbReference>
<dbReference type="EMBL" id="NARP01000001">
    <property type="protein sequence ID" value="OTQ01726.1"/>
    <property type="molecule type" value="Genomic_DNA"/>
</dbReference>
<evidence type="ECO:0000313" key="13">
    <source>
        <dbReference type="Proteomes" id="UP000194800"/>
    </source>
</evidence>
<dbReference type="NCBIfam" id="TIGR00262">
    <property type="entry name" value="trpA"/>
    <property type="match status" value="1"/>
</dbReference>
<dbReference type="SUPFAM" id="SSF51366">
    <property type="entry name" value="Ribulose-phoshate binding barrel"/>
    <property type="match status" value="1"/>
</dbReference>
<evidence type="ECO:0000256" key="2">
    <source>
        <dbReference type="ARBA" id="ARBA00004733"/>
    </source>
</evidence>
<keyword evidence="13" id="KW-1185">Reference proteome</keyword>
<keyword evidence="4 9" id="KW-0028">Amino-acid biosynthesis</keyword>
<evidence type="ECO:0000256" key="5">
    <source>
        <dbReference type="ARBA" id="ARBA00022822"/>
    </source>
</evidence>
<keyword evidence="6 9" id="KW-0057">Aromatic amino acid biosynthesis</keyword>
<comment type="subunit">
    <text evidence="3 9">Tetramer of two alpha and two beta chains.</text>
</comment>
<dbReference type="RefSeq" id="WP_086271779.1">
    <property type="nucleotide sequence ID" value="NZ_MZNE01000013.1"/>
</dbReference>
<dbReference type="UniPathway" id="UPA00035">
    <property type="reaction ID" value="UER00044"/>
</dbReference>
<comment type="function">
    <text evidence="1 9">The alpha subunit is responsible for the aldol cleavage of indoleglycerol phosphate to indole and glyceraldehyde 3-phosphate.</text>
</comment>